<evidence type="ECO:0000313" key="3">
    <source>
        <dbReference type="Proteomes" id="UP000218209"/>
    </source>
</evidence>
<organism evidence="2 3">
    <name type="scientific">Porphyra umbilicalis</name>
    <name type="common">Purple laver</name>
    <name type="synonym">Red alga</name>
    <dbReference type="NCBI Taxonomy" id="2786"/>
    <lineage>
        <taxon>Eukaryota</taxon>
        <taxon>Rhodophyta</taxon>
        <taxon>Bangiophyceae</taxon>
        <taxon>Bangiales</taxon>
        <taxon>Bangiaceae</taxon>
        <taxon>Porphyra</taxon>
    </lineage>
</organism>
<protein>
    <submittedName>
        <fullName evidence="2">Uncharacterized protein</fullName>
    </submittedName>
</protein>
<evidence type="ECO:0000313" key="2">
    <source>
        <dbReference type="EMBL" id="OSX69506.1"/>
    </source>
</evidence>
<dbReference type="AlphaFoldDB" id="A0A1X6NM10"/>
<dbReference type="EMBL" id="KV919519">
    <property type="protein sequence ID" value="OSX69506.1"/>
    <property type="molecule type" value="Genomic_DNA"/>
</dbReference>
<sequence>SQSGPPVRPQKWGLRAGALPPPSTGSCDQHSPASLRRPRRHRNSHGRRHCLVSHRACWWRWWDHAVTSTVRHGPSGLRLRLDDPRFV</sequence>
<gene>
    <name evidence="2" type="ORF">BU14_1449s0002</name>
</gene>
<accession>A0A1X6NM10</accession>
<feature type="compositionally biased region" description="Basic residues" evidence="1">
    <location>
        <begin position="36"/>
        <end position="47"/>
    </location>
</feature>
<proteinExistence type="predicted"/>
<feature type="non-terminal residue" evidence="2">
    <location>
        <position position="1"/>
    </location>
</feature>
<dbReference type="Proteomes" id="UP000218209">
    <property type="component" value="Unassembled WGS sequence"/>
</dbReference>
<keyword evidence="3" id="KW-1185">Reference proteome</keyword>
<evidence type="ECO:0000256" key="1">
    <source>
        <dbReference type="SAM" id="MobiDB-lite"/>
    </source>
</evidence>
<reference evidence="2 3" key="1">
    <citation type="submission" date="2017-03" db="EMBL/GenBank/DDBJ databases">
        <title>WGS assembly of Porphyra umbilicalis.</title>
        <authorList>
            <person name="Brawley S.H."/>
            <person name="Blouin N.A."/>
            <person name="Ficko-Blean E."/>
            <person name="Wheeler G.L."/>
            <person name="Lohr M."/>
            <person name="Goodson H.V."/>
            <person name="Jenkins J.W."/>
            <person name="Blaby-Haas C.E."/>
            <person name="Helliwell K.E."/>
            <person name="Chan C."/>
            <person name="Marriage T."/>
            <person name="Bhattacharya D."/>
            <person name="Klein A.S."/>
            <person name="Badis Y."/>
            <person name="Brodie J."/>
            <person name="Cao Y."/>
            <person name="Collen J."/>
            <person name="Dittami S.M."/>
            <person name="Gachon C.M."/>
            <person name="Green B.R."/>
            <person name="Karpowicz S."/>
            <person name="Kim J.W."/>
            <person name="Kudahl U."/>
            <person name="Lin S."/>
            <person name="Michel G."/>
            <person name="Mittag M."/>
            <person name="Olson B.J."/>
            <person name="Pangilinan J."/>
            <person name="Peng Y."/>
            <person name="Qiu H."/>
            <person name="Shu S."/>
            <person name="Singer J.T."/>
            <person name="Smith A.G."/>
            <person name="Sprecher B.N."/>
            <person name="Wagner V."/>
            <person name="Wang W."/>
            <person name="Wang Z.-Y."/>
            <person name="Yan J."/>
            <person name="Yarish C."/>
            <person name="Zoeuner-Riek S."/>
            <person name="Zhuang Y."/>
            <person name="Zou Y."/>
            <person name="Lindquist E.A."/>
            <person name="Grimwood J."/>
            <person name="Barry K."/>
            <person name="Rokhsar D.S."/>
            <person name="Schmutz J."/>
            <person name="Stiller J.W."/>
            <person name="Grossman A.R."/>
            <person name="Prochnik S.E."/>
        </authorList>
    </citation>
    <scope>NUCLEOTIDE SEQUENCE [LARGE SCALE GENOMIC DNA]</scope>
    <source>
        <strain evidence="2">4086291</strain>
    </source>
</reference>
<feature type="region of interest" description="Disordered" evidence="1">
    <location>
        <begin position="1"/>
        <end position="47"/>
    </location>
</feature>
<name>A0A1X6NM10_PORUM</name>